<evidence type="ECO:0000313" key="1">
    <source>
        <dbReference type="EMBL" id="KAJ7740764.1"/>
    </source>
</evidence>
<gene>
    <name evidence="1" type="ORF">DFH07DRAFT_778348</name>
</gene>
<organism evidence="1 2">
    <name type="scientific">Mycena maculata</name>
    <dbReference type="NCBI Taxonomy" id="230809"/>
    <lineage>
        <taxon>Eukaryota</taxon>
        <taxon>Fungi</taxon>
        <taxon>Dikarya</taxon>
        <taxon>Basidiomycota</taxon>
        <taxon>Agaricomycotina</taxon>
        <taxon>Agaricomycetes</taxon>
        <taxon>Agaricomycetidae</taxon>
        <taxon>Agaricales</taxon>
        <taxon>Marasmiineae</taxon>
        <taxon>Mycenaceae</taxon>
        <taxon>Mycena</taxon>
    </lineage>
</organism>
<dbReference type="EMBL" id="JARJLG010000126">
    <property type="protein sequence ID" value="KAJ7740764.1"/>
    <property type="molecule type" value="Genomic_DNA"/>
</dbReference>
<reference evidence="1" key="1">
    <citation type="submission" date="2023-03" db="EMBL/GenBank/DDBJ databases">
        <title>Massive genome expansion in bonnet fungi (Mycena s.s.) driven by repeated elements and novel gene families across ecological guilds.</title>
        <authorList>
            <consortium name="Lawrence Berkeley National Laboratory"/>
            <person name="Harder C.B."/>
            <person name="Miyauchi S."/>
            <person name="Viragh M."/>
            <person name="Kuo A."/>
            <person name="Thoen E."/>
            <person name="Andreopoulos B."/>
            <person name="Lu D."/>
            <person name="Skrede I."/>
            <person name="Drula E."/>
            <person name="Henrissat B."/>
            <person name="Morin E."/>
            <person name="Kohler A."/>
            <person name="Barry K."/>
            <person name="LaButti K."/>
            <person name="Morin E."/>
            <person name="Salamov A."/>
            <person name="Lipzen A."/>
            <person name="Mereny Z."/>
            <person name="Hegedus B."/>
            <person name="Baldrian P."/>
            <person name="Stursova M."/>
            <person name="Weitz H."/>
            <person name="Taylor A."/>
            <person name="Grigoriev I.V."/>
            <person name="Nagy L.G."/>
            <person name="Martin F."/>
            <person name="Kauserud H."/>
        </authorList>
    </citation>
    <scope>NUCLEOTIDE SEQUENCE</scope>
    <source>
        <strain evidence="1">CBHHK188m</strain>
    </source>
</reference>
<keyword evidence="2" id="KW-1185">Reference proteome</keyword>
<accession>A0AAD7N0X7</accession>
<dbReference type="AlphaFoldDB" id="A0AAD7N0X7"/>
<proteinExistence type="predicted"/>
<name>A0AAD7N0X7_9AGAR</name>
<dbReference type="Proteomes" id="UP001215280">
    <property type="component" value="Unassembled WGS sequence"/>
</dbReference>
<sequence length="148" mass="17000">MFYWRGLPNWAEYKCAGAPSKSEFAHRCFIDEVFLIGPSTNDVLLTWIEGVVAPSKDERLRRCLCRELFQIRTKTNAPAMRGMASPHTDVFASRFSGFCRSIPRSSAWVAGYGQLLPGRFVQEEMLLRTMFKPVWDSDPKKIILSQLY</sequence>
<evidence type="ECO:0000313" key="2">
    <source>
        <dbReference type="Proteomes" id="UP001215280"/>
    </source>
</evidence>
<comment type="caution">
    <text evidence="1">The sequence shown here is derived from an EMBL/GenBank/DDBJ whole genome shotgun (WGS) entry which is preliminary data.</text>
</comment>
<protein>
    <submittedName>
        <fullName evidence="1">Uncharacterized protein</fullName>
    </submittedName>
</protein>